<dbReference type="PANTHER" id="PTHR43805:SF1">
    <property type="entry name" value="GP-PDE DOMAIN-CONTAINING PROTEIN"/>
    <property type="match status" value="1"/>
</dbReference>
<dbReference type="PANTHER" id="PTHR43805">
    <property type="entry name" value="GLYCEROPHOSPHORYL DIESTER PHOSPHODIESTERASE"/>
    <property type="match status" value="1"/>
</dbReference>
<reference evidence="2 3" key="1">
    <citation type="submission" date="2015-04" db="EMBL/GenBank/DDBJ databases">
        <title>Complete genome sequence of Schizopora paradoxa KUC8140, a cosmopolitan wood degrader in East Asia.</title>
        <authorList>
            <consortium name="DOE Joint Genome Institute"/>
            <person name="Min B."/>
            <person name="Park H."/>
            <person name="Jang Y."/>
            <person name="Kim J.-J."/>
            <person name="Kim K.H."/>
            <person name="Pangilinan J."/>
            <person name="Lipzen A."/>
            <person name="Riley R."/>
            <person name="Grigoriev I.V."/>
            <person name="Spatafora J.W."/>
            <person name="Choi I.-G."/>
        </authorList>
    </citation>
    <scope>NUCLEOTIDE SEQUENCE [LARGE SCALE GENOMIC DNA]</scope>
    <source>
        <strain evidence="2 3">KUC8140</strain>
    </source>
</reference>
<proteinExistence type="predicted"/>
<dbReference type="SUPFAM" id="SSF51695">
    <property type="entry name" value="PLC-like phosphodiesterases"/>
    <property type="match status" value="1"/>
</dbReference>
<gene>
    <name evidence="2" type="ORF">SCHPADRAFT_916929</name>
</gene>
<feature type="domain" description="GP-PDE" evidence="1">
    <location>
        <begin position="8"/>
        <end position="251"/>
    </location>
</feature>
<dbReference type="AlphaFoldDB" id="A0A0H2R9J5"/>
<evidence type="ECO:0000313" key="3">
    <source>
        <dbReference type="Proteomes" id="UP000053477"/>
    </source>
</evidence>
<dbReference type="GO" id="GO:0006629">
    <property type="term" value="P:lipid metabolic process"/>
    <property type="evidence" value="ECO:0007669"/>
    <property type="project" value="InterPro"/>
</dbReference>
<dbReference type="InParanoid" id="A0A0H2R9J5"/>
<name>A0A0H2R9J5_9AGAM</name>
<evidence type="ECO:0000259" key="1">
    <source>
        <dbReference type="PROSITE" id="PS51704"/>
    </source>
</evidence>
<dbReference type="EMBL" id="KQ086088">
    <property type="protein sequence ID" value="KLO08510.1"/>
    <property type="molecule type" value="Genomic_DNA"/>
</dbReference>
<dbReference type="InterPro" id="IPR030395">
    <property type="entry name" value="GP_PDE_dom"/>
</dbReference>
<dbReference type="PROSITE" id="PS51704">
    <property type="entry name" value="GP_PDE"/>
    <property type="match status" value="1"/>
</dbReference>
<dbReference type="GO" id="GO:0008081">
    <property type="term" value="F:phosphoric diester hydrolase activity"/>
    <property type="evidence" value="ECO:0007669"/>
    <property type="project" value="InterPro"/>
</dbReference>
<dbReference type="Proteomes" id="UP000053477">
    <property type="component" value="Unassembled WGS sequence"/>
</dbReference>
<dbReference type="Gene3D" id="3.20.20.190">
    <property type="entry name" value="Phosphatidylinositol (PI) phosphodiesterase"/>
    <property type="match status" value="1"/>
</dbReference>
<protein>
    <submittedName>
        <fullName evidence="2">PLC-like phosphodiesterase</fullName>
    </submittedName>
</protein>
<dbReference type="FunCoup" id="A0A0H2R9J5">
    <property type="interactions" value="85"/>
</dbReference>
<sequence>MAVHRKLPDCWGHRGASAAFPENTLPSFERAIRDGSEGVESDVHVSLDDVVIMFHDPSLDRTTNMKGLIREKNWYGPDGMEHALTKKTPQQSIPTFAETVELLMKPENRHVVFDVDVKVFNEPTRLFSLMHAIISSHDGWETILAPRIVLGLWHPRFLKPAEKLLPYCRRSHIGISPRIARQYFWDSCDSFSMAFGALATMEGDTFRQVCQAAGKKLMVWTVNEPEQMMECIRWGVDVVITDVPDTYLKLRSSVESDYAKSNSEMGRMFLWTNYKYWTPFQMYIWRWQKSFLETNGGPFELEHEHDIPTSPLTSVKA</sequence>
<dbReference type="InterPro" id="IPR017946">
    <property type="entry name" value="PLC-like_Pdiesterase_TIM-brl"/>
</dbReference>
<dbReference type="STRING" id="27342.A0A0H2R9J5"/>
<evidence type="ECO:0000313" key="2">
    <source>
        <dbReference type="EMBL" id="KLO08510.1"/>
    </source>
</evidence>
<organism evidence="2 3">
    <name type="scientific">Schizopora paradoxa</name>
    <dbReference type="NCBI Taxonomy" id="27342"/>
    <lineage>
        <taxon>Eukaryota</taxon>
        <taxon>Fungi</taxon>
        <taxon>Dikarya</taxon>
        <taxon>Basidiomycota</taxon>
        <taxon>Agaricomycotina</taxon>
        <taxon>Agaricomycetes</taxon>
        <taxon>Hymenochaetales</taxon>
        <taxon>Schizoporaceae</taxon>
        <taxon>Schizopora</taxon>
    </lineage>
</organism>
<keyword evidence="3" id="KW-1185">Reference proteome</keyword>
<dbReference type="OrthoDB" id="1058301at2759"/>
<dbReference type="Pfam" id="PF03009">
    <property type="entry name" value="GDPD"/>
    <property type="match status" value="1"/>
</dbReference>
<accession>A0A0H2R9J5</accession>